<dbReference type="OrthoDB" id="5476at2"/>
<dbReference type="SMART" id="SM00344">
    <property type="entry name" value="HTH_ASNC"/>
    <property type="match status" value="1"/>
</dbReference>
<protein>
    <submittedName>
        <fullName evidence="5">AsnC family transcriptional regulator</fullName>
    </submittedName>
</protein>
<dbReference type="KEGG" id="adv:DJ533_07670"/>
<dbReference type="SUPFAM" id="SSF54909">
    <property type="entry name" value="Dimeric alpha+beta barrel"/>
    <property type="match status" value="1"/>
</dbReference>
<dbReference type="InterPro" id="IPR011008">
    <property type="entry name" value="Dimeric_a/b-barrel"/>
</dbReference>
<gene>
    <name evidence="5" type="ORF">DJ533_07670</name>
</gene>
<keyword evidence="2" id="KW-0238">DNA-binding</keyword>
<dbReference type="InterPro" id="IPR036390">
    <property type="entry name" value="WH_DNA-bd_sf"/>
</dbReference>
<dbReference type="SUPFAM" id="SSF46785">
    <property type="entry name" value="Winged helix' DNA-binding domain"/>
    <property type="match status" value="1"/>
</dbReference>
<keyword evidence="6" id="KW-1185">Reference proteome</keyword>
<keyword evidence="3" id="KW-0804">Transcription</keyword>
<evidence type="ECO:0000313" key="6">
    <source>
        <dbReference type="Proteomes" id="UP000245977"/>
    </source>
</evidence>
<dbReference type="GO" id="GO:0043200">
    <property type="term" value="P:response to amino acid"/>
    <property type="evidence" value="ECO:0007669"/>
    <property type="project" value="TreeGrafter"/>
</dbReference>
<dbReference type="AlphaFoldDB" id="A0A2S2FC38"/>
<evidence type="ECO:0000256" key="2">
    <source>
        <dbReference type="ARBA" id="ARBA00023125"/>
    </source>
</evidence>
<dbReference type="Proteomes" id="UP000245977">
    <property type="component" value="Chromosome"/>
</dbReference>
<name>A0A2S2FC38_9GAMM</name>
<evidence type="ECO:0000256" key="3">
    <source>
        <dbReference type="ARBA" id="ARBA00023163"/>
    </source>
</evidence>
<dbReference type="PRINTS" id="PR00033">
    <property type="entry name" value="HTHASNC"/>
</dbReference>
<dbReference type="GO" id="GO:0005829">
    <property type="term" value="C:cytosol"/>
    <property type="evidence" value="ECO:0007669"/>
    <property type="project" value="TreeGrafter"/>
</dbReference>
<dbReference type="EMBL" id="CP029397">
    <property type="protein sequence ID" value="AWL28450.1"/>
    <property type="molecule type" value="Genomic_DNA"/>
</dbReference>
<dbReference type="InterPro" id="IPR036388">
    <property type="entry name" value="WH-like_DNA-bd_sf"/>
</dbReference>
<dbReference type="PROSITE" id="PS50956">
    <property type="entry name" value="HTH_ASNC_2"/>
    <property type="match status" value="1"/>
</dbReference>
<evidence type="ECO:0000259" key="4">
    <source>
        <dbReference type="PROSITE" id="PS50956"/>
    </source>
</evidence>
<dbReference type="STRING" id="1871111.GCA_001704615_00965"/>
<dbReference type="Pfam" id="PF13404">
    <property type="entry name" value="HTH_AsnC-type"/>
    <property type="match status" value="1"/>
</dbReference>
<reference evidence="5" key="1">
    <citation type="submission" date="2019-08" db="EMBL/GenBank/DDBJ databases">
        <title>The complete genome of Acinetobacter defluvii strain WCHAD010030.</title>
        <authorList>
            <person name="Hu Y."/>
            <person name="Qin J."/>
            <person name="Feng Y."/>
            <person name="Zong Z."/>
        </authorList>
    </citation>
    <scope>NUCLEOTIDE SEQUENCE</scope>
    <source>
        <strain evidence="5">WCHA30</strain>
    </source>
</reference>
<feature type="domain" description="HTH asnC-type" evidence="4">
    <location>
        <begin position="4"/>
        <end position="78"/>
    </location>
</feature>
<accession>A0A2S2FC38</accession>
<sequence length="134" mass="15509">MLQLDAIDLKILNILQIDSRLSHKDIGTQVHRTGQAVGQRIQRLIDLNVIEKYTIKINYSATQFIRIIMENNQFSAFEAFLKTYVQVEKSYKVSGSACYMLISHFEISELNLFIEALSEWGHYSVDHVVRCINN</sequence>
<dbReference type="InterPro" id="IPR019888">
    <property type="entry name" value="Tscrpt_reg_AsnC-like"/>
</dbReference>
<dbReference type="InterPro" id="IPR000485">
    <property type="entry name" value="AsnC-type_HTH_dom"/>
</dbReference>
<evidence type="ECO:0000313" key="5">
    <source>
        <dbReference type="EMBL" id="AWL28450.1"/>
    </source>
</evidence>
<dbReference type="PANTHER" id="PTHR30154">
    <property type="entry name" value="LEUCINE-RESPONSIVE REGULATORY PROTEIN"/>
    <property type="match status" value="1"/>
</dbReference>
<dbReference type="PANTHER" id="PTHR30154:SF55">
    <property type="entry name" value="HTH-TYPE TRANSCRIPTIONAL REGULATOR LRPB"/>
    <property type="match status" value="1"/>
</dbReference>
<dbReference type="Gene3D" id="1.10.10.10">
    <property type="entry name" value="Winged helix-like DNA-binding domain superfamily/Winged helix DNA-binding domain"/>
    <property type="match status" value="1"/>
</dbReference>
<proteinExistence type="predicted"/>
<organism evidence="5 6">
    <name type="scientific">Acinetobacter defluvii</name>
    <dbReference type="NCBI Taxonomy" id="1871111"/>
    <lineage>
        <taxon>Bacteria</taxon>
        <taxon>Pseudomonadati</taxon>
        <taxon>Pseudomonadota</taxon>
        <taxon>Gammaproteobacteria</taxon>
        <taxon>Moraxellales</taxon>
        <taxon>Moraxellaceae</taxon>
        <taxon>Acinetobacter</taxon>
    </lineage>
</organism>
<dbReference type="Gene3D" id="3.30.70.920">
    <property type="match status" value="1"/>
</dbReference>
<evidence type="ECO:0000256" key="1">
    <source>
        <dbReference type="ARBA" id="ARBA00023015"/>
    </source>
</evidence>
<dbReference type="RefSeq" id="WP_065994848.1">
    <property type="nucleotide sequence ID" value="NZ_CP029397.2"/>
</dbReference>
<keyword evidence="1" id="KW-0805">Transcription regulation</keyword>
<dbReference type="GO" id="GO:0043565">
    <property type="term" value="F:sequence-specific DNA binding"/>
    <property type="evidence" value="ECO:0007669"/>
    <property type="project" value="InterPro"/>
</dbReference>